<evidence type="ECO:0000256" key="1">
    <source>
        <dbReference type="SAM" id="MobiDB-lite"/>
    </source>
</evidence>
<gene>
    <name evidence="3" type="ORF">N7494_004449</name>
</gene>
<keyword evidence="2" id="KW-0812">Transmembrane</keyword>
<dbReference type="EMBL" id="JAQIZZ010000003">
    <property type="protein sequence ID" value="KAJ5546864.1"/>
    <property type="molecule type" value="Genomic_DNA"/>
</dbReference>
<evidence type="ECO:0000313" key="4">
    <source>
        <dbReference type="Proteomes" id="UP001220324"/>
    </source>
</evidence>
<reference evidence="3 4" key="1">
    <citation type="journal article" date="2023" name="IMA Fungus">
        <title>Comparative genomic study of the Penicillium genus elucidates a diverse pangenome and 15 lateral gene transfer events.</title>
        <authorList>
            <person name="Petersen C."/>
            <person name="Sorensen T."/>
            <person name="Nielsen M.R."/>
            <person name="Sondergaard T.E."/>
            <person name="Sorensen J.L."/>
            <person name="Fitzpatrick D.A."/>
            <person name="Frisvad J.C."/>
            <person name="Nielsen K.L."/>
        </authorList>
    </citation>
    <scope>NUCLEOTIDE SEQUENCE [LARGE SCALE GENOMIC DNA]</scope>
    <source>
        <strain evidence="3 4">IBT 35679</strain>
    </source>
</reference>
<keyword evidence="4" id="KW-1185">Reference proteome</keyword>
<proteinExistence type="predicted"/>
<feature type="transmembrane region" description="Helical" evidence="2">
    <location>
        <begin position="1514"/>
        <end position="1536"/>
    </location>
</feature>
<dbReference type="Proteomes" id="UP001220324">
    <property type="component" value="Unassembled WGS sequence"/>
</dbReference>
<name>A0AAD6D1U5_9EURO</name>
<protein>
    <submittedName>
        <fullName evidence="3">Uncharacterized protein</fullName>
    </submittedName>
</protein>
<accession>A0AAD6D1U5</accession>
<evidence type="ECO:0000313" key="3">
    <source>
        <dbReference type="EMBL" id="KAJ5546864.1"/>
    </source>
</evidence>
<comment type="caution">
    <text evidence="3">The sequence shown here is derived from an EMBL/GenBank/DDBJ whole genome shotgun (WGS) entry which is preliminary data.</text>
</comment>
<feature type="region of interest" description="Disordered" evidence="1">
    <location>
        <begin position="755"/>
        <end position="781"/>
    </location>
</feature>
<keyword evidence="2" id="KW-0472">Membrane</keyword>
<organism evidence="3 4">
    <name type="scientific">Penicillium frequentans</name>
    <dbReference type="NCBI Taxonomy" id="3151616"/>
    <lineage>
        <taxon>Eukaryota</taxon>
        <taxon>Fungi</taxon>
        <taxon>Dikarya</taxon>
        <taxon>Ascomycota</taxon>
        <taxon>Pezizomycotina</taxon>
        <taxon>Eurotiomycetes</taxon>
        <taxon>Eurotiomycetidae</taxon>
        <taxon>Eurotiales</taxon>
        <taxon>Aspergillaceae</taxon>
        <taxon>Penicillium</taxon>
    </lineage>
</organism>
<sequence length="1738" mass="194869">MSGSPEHANMTEKGLEDAWRELVQGVAALEPFPFESFAQRLQNKVRCCFVNGGLYADVLGAYITKSSKYPEDDRDFENSSMLGYEIHDLFEKLAIPAAAMGVANAGDRCNAKDLKACVSSDNSKHRYLETLTNLMVFCLGEHISFQLKKQGKRGLIELYEIEGFKEHALKEINSPTFINVEIRSDIARDSHLFSISFLMLADFFENRDFVFCSTPSMGLDFKEKASYKALDQWSRTLWMSGGNESAEDMDKIVQFCGRVATIGLVPPNDTTGLQHPAPVSRTMHLFYSMGSEISEDQGYSKSFRDSLYRLQDKKETIDEWKSYCSTLSKVWEINIQSIWNTAFYRALQDGKFDPIKSWAAHSWEAQSIFKWDDYRPVTNAPYDNFSYQLSTVIPSESQVKLVDGTKNPVEAISEKDRVITHGIPKISVPVERQINHKSETTRLVGFNGEKPSIPSSQVFYTPMGLRAADVEAAQKQNPYQRIGTLAIGHIVYRQQGDEYAEVEIKSIEQSEETTFDLPTQTLGEIIETLRNVPGNKRLDLLSHLSELQPILQRFDSQCVNQRLNQELFGRYSSPDGQAPTGKSTGKRLSFDNHIETRGILSSKVGIPVDRLTRRFCLTPDDPNGVPTGYELPDLILVDGYLLPQNGEKLRSRYNPQDRTFQWTRELQDRNEFEHGVFEIYSQGISGTGVVYLSPESEPWNNPARDQVHTFKASAGDLQGQTPRSSPYTSAAADQYEWRSFGGYKITLDRSVWAPDTERSDAKDPVDGGTLEQGAWTSSDGPDIPGLRFPLVDKLRDQINKSSSQPLGDFHKITSQMVEGELEYTIVFSCAPLIPLISDVGPNVKKTFQVGFSSDLGVDVTLPMLYQQMRIKFDDQYNGFTGYLFEYDYRKRGGKGNRHFIKGLSTDSQAVALYRSKASKYYASISNPGGFTSINEKDEPSPVTMSLLDEQEGSLKDLQAFSTYNEKQLHNAAQQFIHKMMLYHMDDTQREKILREPKPLVPLELPCALARDLQRNLKTFFKERYAPAFICRYVGRTPKYLKSFTDKEIKNLWYWWEGSGKKSLSQSVEYNDINVMASRVAMLSTYESKLKVYLDNRPHEWAKKLHDNLINNKRMLRNWASQPLDGGNNLINKQCSILDALDPSSDWGQSFFTEFMAFAAKEGFECPQISEDDDKVYEWVHDSMKDQIIAILKGEGEISDRTRESLMKDIVDFEKANGLNSQKEANDRAAALMEKSALFLRELSGWVSSISKGLHAAFDGTVLFTWFGKAFDKIAAKFALSLKAVAVLKGLTVVLMLAASFAYVAVGIWQLVNNWDTMSGAARSTVIIETARMILDATDHAFDSFKSFKSKPSSTALDEVNTQVLNDSLSETIGQNGKKMGAMAKEIVGEKSDYRVVMGENMKGQSEVPIEGQNTEIWNEDISSPAKEVPPGYEEVPEKLDISGKMLRILNAILGIGLIISMSFSLAHDWNSLTDTGKVLGVLNVIVQGLIVLLDIVTTAADIGLFAITEAMSVALPLLGAVLAVIGMVLMIVQLFVNFYSAQQEPPDPIADFVKDVGHALIATFDPSPEPQLTYSISKTDVRARESTSITITGVNNSPDKVTLSHTKITLYTGNDDVCLFRNTKPYIQLVEDQNSDKGQDGYTYVTTHDISGAQLPEPAKLGNKSDYYQYDLKAAGPPQKFTTSLKNLILEKGQKFQSVWTALVNDKGKDSDSSTSWIEIAEVGLKDKCQQQFTLHRI</sequence>
<evidence type="ECO:0000256" key="2">
    <source>
        <dbReference type="SAM" id="Phobius"/>
    </source>
</evidence>
<feature type="transmembrane region" description="Helical" evidence="2">
    <location>
        <begin position="1285"/>
        <end position="1308"/>
    </location>
</feature>
<feature type="compositionally biased region" description="Basic and acidic residues" evidence="1">
    <location>
        <begin position="755"/>
        <end position="765"/>
    </location>
</feature>
<keyword evidence="2" id="KW-1133">Transmembrane helix</keyword>
<feature type="transmembrane region" description="Helical" evidence="2">
    <location>
        <begin position="1448"/>
        <end position="1466"/>
    </location>
</feature>
<feature type="transmembrane region" description="Helical" evidence="2">
    <location>
        <begin position="1478"/>
        <end position="1507"/>
    </location>
</feature>